<accession>A0A1T4W9D1</accession>
<reference evidence="2" key="1">
    <citation type="submission" date="2017-02" db="EMBL/GenBank/DDBJ databases">
        <authorList>
            <person name="Varghese N."/>
            <person name="Submissions S."/>
        </authorList>
    </citation>
    <scope>NUCLEOTIDE SEQUENCE [LARGE SCALE GENOMIC DNA]</scope>
    <source>
        <strain evidence="2">DSM 22720</strain>
    </source>
</reference>
<evidence type="ECO:0008006" key="3">
    <source>
        <dbReference type="Google" id="ProtNLM"/>
    </source>
</evidence>
<protein>
    <recommendedName>
        <fullName evidence="3">Transposase</fullName>
    </recommendedName>
</protein>
<evidence type="ECO:0000313" key="2">
    <source>
        <dbReference type="Proteomes" id="UP000190162"/>
    </source>
</evidence>
<organism evidence="1 2">
    <name type="scientific">Enterovibrio nigricans DSM 22720</name>
    <dbReference type="NCBI Taxonomy" id="1121868"/>
    <lineage>
        <taxon>Bacteria</taxon>
        <taxon>Pseudomonadati</taxon>
        <taxon>Pseudomonadota</taxon>
        <taxon>Gammaproteobacteria</taxon>
        <taxon>Vibrionales</taxon>
        <taxon>Vibrionaceae</taxon>
        <taxon>Enterovibrio</taxon>
    </lineage>
</organism>
<keyword evidence="2" id="KW-1185">Reference proteome</keyword>
<dbReference type="AlphaFoldDB" id="A0A1T4W9D1"/>
<dbReference type="Proteomes" id="UP000190162">
    <property type="component" value="Unassembled WGS sequence"/>
</dbReference>
<dbReference type="EMBL" id="FUXU01000184">
    <property type="protein sequence ID" value="SKA73873.1"/>
    <property type="molecule type" value="Genomic_DNA"/>
</dbReference>
<evidence type="ECO:0000313" key="1">
    <source>
        <dbReference type="EMBL" id="SKA73873.1"/>
    </source>
</evidence>
<proteinExistence type="predicted"/>
<sequence>MSHYSKRFRGIFNLEGGLNIEHHRTLMFGYVHYVYILSKT</sequence>
<feature type="non-terminal residue" evidence="1">
    <location>
        <position position="40"/>
    </location>
</feature>
<gene>
    <name evidence="1" type="ORF">SAMN02745132_04830</name>
</gene>
<name>A0A1T4W9D1_9GAMM</name>